<evidence type="ECO:0000256" key="2">
    <source>
        <dbReference type="ARBA" id="ARBA00023125"/>
    </source>
</evidence>
<dbReference type="Pfam" id="PF00376">
    <property type="entry name" value="MerR"/>
    <property type="match status" value="1"/>
</dbReference>
<dbReference type="GO" id="GO:0045893">
    <property type="term" value="P:positive regulation of DNA-templated transcription"/>
    <property type="evidence" value="ECO:0007669"/>
    <property type="project" value="InterPro"/>
</dbReference>
<evidence type="ECO:0000259" key="4">
    <source>
        <dbReference type="PROSITE" id="PS50937"/>
    </source>
</evidence>
<accession>A0A7X3G1X1</accession>
<keyword evidence="6" id="KW-1185">Reference proteome</keyword>
<evidence type="ECO:0000313" key="5">
    <source>
        <dbReference type="EMBL" id="MVW61092.1"/>
    </source>
</evidence>
<keyword evidence="3" id="KW-0804">Transcription</keyword>
<dbReference type="GO" id="GO:0003700">
    <property type="term" value="F:DNA-binding transcription factor activity"/>
    <property type="evidence" value="ECO:0007669"/>
    <property type="project" value="InterPro"/>
</dbReference>
<evidence type="ECO:0000313" key="6">
    <source>
        <dbReference type="Proteomes" id="UP000443353"/>
    </source>
</evidence>
<name>A0A7X3G1X1_9BURK</name>
<dbReference type="InterPro" id="IPR047057">
    <property type="entry name" value="MerR_fam"/>
</dbReference>
<comment type="caution">
    <text evidence="5">The sequence shown here is derived from an EMBL/GenBank/DDBJ whole genome shotgun (WGS) entry which is preliminary data.</text>
</comment>
<dbReference type="InterPro" id="IPR015358">
    <property type="entry name" value="Tscrpt_reg_MerR_DNA-bd"/>
</dbReference>
<dbReference type="InterPro" id="IPR009061">
    <property type="entry name" value="DNA-bd_dom_put_sf"/>
</dbReference>
<dbReference type="PRINTS" id="PR00040">
    <property type="entry name" value="HTHMERR"/>
</dbReference>
<evidence type="ECO:0000256" key="3">
    <source>
        <dbReference type="ARBA" id="ARBA00023163"/>
    </source>
</evidence>
<dbReference type="EMBL" id="WSES01000004">
    <property type="protein sequence ID" value="MVW61092.1"/>
    <property type="molecule type" value="Genomic_DNA"/>
</dbReference>
<keyword evidence="2" id="KW-0238">DNA-binding</keyword>
<reference evidence="5 6" key="1">
    <citation type="submission" date="2019-12" db="EMBL/GenBank/DDBJ databases">
        <authorList>
            <person name="Li C."/>
            <person name="Zhao J."/>
        </authorList>
    </citation>
    <scope>NUCLEOTIDE SEQUENCE [LARGE SCALE GENOMIC DNA]</scope>
    <source>
        <strain evidence="5 6">NEAU-DD11</strain>
    </source>
</reference>
<evidence type="ECO:0000256" key="1">
    <source>
        <dbReference type="ARBA" id="ARBA00023015"/>
    </source>
</evidence>
<dbReference type="Gene3D" id="1.10.1660.10">
    <property type="match status" value="1"/>
</dbReference>
<dbReference type="GO" id="GO:0003677">
    <property type="term" value="F:DNA binding"/>
    <property type="evidence" value="ECO:0007669"/>
    <property type="project" value="UniProtKB-KW"/>
</dbReference>
<dbReference type="Proteomes" id="UP000443353">
    <property type="component" value="Unassembled WGS sequence"/>
</dbReference>
<dbReference type="PROSITE" id="PS50937">
    <property type="entry name" value="HTH_MERR_2"/>
    <property type="match status" value="1"/>
</dbReference>
<gene>
    <name evidence="5" type="primary">cadR</name>
    <name evidence="5" type="ORF">GPY61_14250</name>
</gene>
<dbReference type="GO" id="GO:0046872">
    <property type="term" value="F:metal ion binding"/>
    <property type="evidence" value="ECO:0007669"/>
    <property type="project" value="InterPro"/>
</dbReference>
<keyword evidence="1" id="KW-0805">Transcription regulation</keyword>
<dbReference type="Pfam" id="PF09278">
    <property type="entry name" value="MerR-DNA-bind"/>
    <property type="match status" value="1"/>
</dbReference>
<proteinExistence type="predicted"/>
<dbReference type="InterPro" id="IPR000551">
    <property type="entry name" value="MerR-type_HTH_dom"/>
</dbReference>
<dbReference type="SMART" id="SM00422">
    <property type="entry name" value="HTH_MERR"/>
    <property type="match status" value="1"/>
</dbReference>
<dbReference type="NCBIfam" id="TIGR02047">
    <property type="entry name" value="CadR-PbrR"/>
    <property type="match status" value="1"/>
</dbReference>
<protein>
    <submittedName>
        <fullName evidence="5">Cd(II)/Pb(II)-responsive transcriptional regulator</fullName>
    </submittedName>
</protein>
<dbReference type="PANTHER" id="PTHR30204">
    <property type="entry name" value="REDOX-CYCLING DRUG-SENSING TRANSCRIPTIONAL ACTIVATOR SOXR"/>
    <property type="match status" value="1"/>
</dbReference>
<feature type="domain" description="HTH merR-type" evidence="4">
    <location>
        <begin position="1"/>
        <end position="69"/>
    </location>
</feature>
<sequence length="141" mass="15864">MRIGELGKLTGCQPETIRFYEQKGLLPPPVRSDANYRLYDTTHAERLHFIRRCRALGMSLDEVQILLDFHDQPDRPCGGVNELVDQHIGNIDRQIAELITLRAELSQLRATCDSTRPAASCEILKHLSEPPAVPDAASFSR</sequence>
<dbReference type="AlphaFoldDB" id="A0A7X3G1X1"/>
<dbReference type="PANTHER" id="PTHR30204:SF94">
    <property type="entry name" value="HEAVY METAL-DEPENDENT TRANSCRIPTIONAL REGULATOR HI_0293-RELATED"/>
    <property type="match status" value="1"/>
</dbReference>
<dbReference type="CDD" id="cd04784">
    <property type="entry name" value="HTH_CadR-PbrR"/>
    <property type="match status" value="1"/>
</dbReference>
<organism evidence="5 6">
    <name type="scientific">Massilia cellulosiltytica</name>
    <dbReference type="NCBI Taxonomy" id="2683234"/>
    <lineage>
        <taxon>Bacteria</taxon>
        <taxon>Pseudomonadati</taxon>
        <taxon>Pseudomonadota</taxon>
        <taxon>Betaproteobacteria</taxon>
        <taxon>Burkholderiales</taxon>
        <taxon>Oxalobacteraceae</taxon>
        <taxon>Telluria group</taxon>
        <taxon>Massilia</taxon>
    </lineage>
</organism>
<dbReference type="SUPFAM" id="SSF46955">
    <property type="entry name" value="Putative DNA-binding domain"/>
    <property type="match status" value="1"/>
</dbReference>
<dbReference type="InterPro" id="IPR011791">
    <property type="entry name" value="CadR-PbrR"/>
</dbReference>